<evidence type="ECO:0000256" key="2">
    <source>
        <dbReference type="ARBA" id="ARBA00022490"/>
    </source>
</evidence>
<dbReference type="KEGG" id="goe:100906853"/>
<dbReference type="RefSeq" id="XP_003745502.1">
    <property type="nucleotide sequence ID" value="XM_003745454.1"/>
</dbReference>
<feature type="domain" description="TNase-like" evidence="7">
    <location>
        <begin position="157"/>
        <end position="310"/>
    </location>
</feature>
<dbReference type="GeneID" id="100906853"/>
<feature type="domain" description="TNase-like" evidence="7">
    <location>
        <begin position="323"/>
        <end position="472"/>
    </location>
</feature>
<feature type="domain" description="TNase-like" evidence="7">
    <location>
        <begin position="12"/>
        <end position="153"/>
    </location>
</feature>
<dbReference type="GO" id="GO:0006402">
    <property type="term" value="P:mRNA catabolic process"/>
    <property type="evidence" value="ECO:0007669"/>
    <property type="project" value="UniProtKB-UniRule"/>
</dbReference>
<protein>
    <submittedName>
        <fullName evidence="9">Staphylococcal nuclease domain-containing protein 1</fullName>
    </submittedName>
</protein>
<dbReference type="PANTHER" id="PTHR12302">
    <property type="entry name" value="EBNA2 BINDING PROTEIN P100"/>
    <property type="match status" value="1"/>
</dbReference>
<dbReference type="FunFam" id="2.40.50.90:FF:000001">
    <property type="entry name" value="Staphylococcal nuclease domain-containing protein"/>
    <property type="match status" value="1"/>
</dbReference>
<dbReference type="InterPro" id="IPR035437">
    <property type="entry name" value="SNase_OB-fold_sf"/>
</dbReference>
<dbReference type="AlphaFoldDB" id="A0AAJ6QVJ2"/>
<dbReference type="CDD" id="cd00175">
    <property type="entry name" value="SNc"/>
    <property type="match status" value="1"/>
</dbReference>
<evidence type="ECO:0000313" key="8">
    <source>
        <dbReference type="Proteomes" id="UP000694867"/>
    </source>
</evidence>
<dbReference type="GO" id="GO:0031047">
    <property type="term" value="P:regulatory ncRNA-mediated gene silencing"/>
    <property type="evidence" value="ECO:0007669"/>
    <property type="project" value="UniProtKB-UniRule"/>
</dbReference>
<evidence type="ECO:0000256" key="5">
    <source>
        <dbReference type="SAM" id="MobiDB-lite"/>
    </source>
</evidence>
<dbReference type="SUPFAM" id="SSF50199">
    <property type="entry name" value="Staphylococcal nuclease"/>
    <property type="match status" value="5"/>
</dbReference>
<dbReference type="Gene3D" id="2.30.30.140">
    <property type="match status" value="1"/>
</dbReference>
<dbReference type="InterPro" id="IPR002999">
    <property type="entry name" value="Tudor"/>
</dbReference>
<evidence type="ECO:0000256" key="3">
    <source>
        <dbReference type="ARBA" id="ARBA00022737"/>
    </source>
</evidence>
<sequence>MAQPTQQILNVETIRGKIKKVNSSDTLVIWSRGANGAPSDTMVHLANLVAPKVAAYTPDMKQVDEPYAWTAREILRKELVGQDVTCEVEHRSPKAVFCHVYKGTSADGESLNESIVSRGLANVRDVSRKSEKYDKLKELLEQAKASKVGIWADDASTHLRKIVWQVNDVNSFIAKNKKKPLKAVVESVHPNACGIRAFVQLDGTHYYLTVNIAGIRGPSEESNLRPRAIYYLEIGLLQQDVEILLEGAGNNGQLFGFIKHPQYDVAKGLVENGLVQTQDWSLSSMDPVYASTLRNAEKVAKQKRLCIWKDYKEAPKPAAVSGGNSTAKVIEVVAADMLVVKEGDTLRKIFLSSIKPPRKELGKEQQGKVTMAQRMYQQPLLFQAREFLRTRLIGKNVQVQVDYIQPKSDNFPEKVCCTVKFNGQNVAEQLVAAGLATVIRYRQDNDQRSSHYLELQEAEGLAQQKQVGVHAKKEPEPMRVADLQGDLIKSKQYFTSLQRGNPNSGIVEFVSSGSRLRVYCQKHNCVFTLLLNGIQCPRSGRPESGGAPAQKGDPYGDEAMQFTRDLCLQHQIEMEVESQDKNGAMIGMVTLDKKNLSVELVKNGLASVHHYSAEKTRYYTELKNAEEAAKAKKLRIWENYVEPTFEETVVPEVQEDTKSTRKVEPKNVMVSEVTSTVSKFYVQFNQDGPKLEELQAKLQKELQNPGLGGTFKRGDRAAAKFLDGNWYRVKIEKIVKGVAELVYIDYGNRGECEVSKLQPLPAGFNAPDFAHPCNLAFVKMPKDEDELASARKTFSEDVSNAELKMNVEYEFNGEKYVTLKSDDVDIGKALITDGFAYFEPRKGERYKKICEEYEKAQEEAKTERRNLWEYGDAREDEEDRK</sequence>
<dbReference type="GO" id="GO:0005634">
    <property type="term" value="C:nucleus"/>
    <property type="evidence" value="ECO:0007669"/>
    <property type="project" value="TreeGrafter"/>
</dbReference>
<proteinExistence type="predicted"/>
<dbReference type="PROSITE" id="PS50830">
    <property type="entry name" value="TNASE_3"/>
    <property type="match status" value="4"/>
</dbReference>
<feature type="domain" description="Tudor" evidence="6">
    <location>
        <begin position="710"/>
        <end position="767"/>
    </location>
</feature>
<feature type="domain" description="TNase-like" evidence="7">
    <location>
        <begin position="501"/>
        <end position="639"/>
    </location>
</feature>
<accession>A0AAJ6QVJ2</accession>
<gene>
    <name evidence="9" type="primary">LOC100906853</name>
</gene>
<dbReference type="SMART" id="SM00318">
    <property type="entry name" value="SNc"/>
    <property type="match status" value="4"/>
</dbReference>
<keyword evidence="8" id="KW-1185">Reference proteome</keyword>
<dbReference type="Pfam" id="PF00565">
    <property type="entry name" value="SNase"/>
    <property type="match status" value="3"/>
</dbReference>
<dbReference type="Proteomes" id="UP000694867">
    <property type="component" value="Unplaced"/>
</dbReference>
<reference evidence="9" key="1">
    <citation type="submission" date="2025-08" db="UniProtKB">
        <authorList>
            <consortium name="RefSeq"/>
        </authorList>
    </citation>
    <scope>IDENTIFICATION</scope>
</reference>
<dbReference type="GO" id="GO:0004518">
    <property type="term" value="F:nuclease activity"/>
    <property type="evidence" value="ECO:0007669"/>
    <property type="project" value="TreeGrafter"/>
</dbReference>
<dbReference type="PIRSF" id="PIRSF017179">
    <property type="entry name" value="RISC-Tudor-SN"/>
    <property type="match status" value="1"/>
</dbReference>
<dbReference type="SMART" id="SM00333">
    <property type="entry name" value="TUDOR"/>
    <property type="match status" value="1"/>
</dbReference>
<comment type="subcellular location">
    <subcellularLocation>
        <location evidence="1 4">Cytoplasm</location>
    </subcellularLocation>
</comment>
<dbReference type="GO" id="GO:0031332">
    <property type="term" value="C:RNAi effector complex"/>
    <property type="evidence" value="ECO:0007669"/>
    <property type="project" value="InterPro"/>
</dbReference>
<evidence type="ECO:0000256" key="4">
    <source>
        <dbReference type="PIRNR" id="PIRNR017179"/>
    </source>
</evidence>
<dbReference type="Pfam" id="PF00567">
    <property type="entry name" value="TUDOR"/>
    <property type="match status" value="1"/>
</dbReference>
<dbReference type="GO" id="GO:0003723">
    <property type="term" value="F:RNA binding"/>
    <property type="evidence" value="ECO:0007669"/>
    <property type="project" value="UniProtKB-UniRule"/>
</dbReference>
<dbReference type="PROSITE" id="PS50304">
    <property type="entry name" value="TUDOR"/>
    <property type="match status" value="1"/>
</dbReference>
<evidence type="ECO:0000259" key="7">
    <source>
        <dbReference type="PROSITE" id="PS50830"/>
    </source>
</evidence>
<dbReference type="InterPro" id="IPR016685">
    <property type="entry name" value="Silence_cplx_Nase-comp_TudorSN"/>
</dbReference>
<evidence type="ECO:0000313" key="9">
    <source>
        <dbReference type="RefSeq" id="XP_003745502.1"/>
    </source>
</evidence>
<keyword evidence="2 4" id="KW-0963">Cytoplasm</keyword>
<name>A0AAJ6QVJ2_9ACAR</name>
<keyword evidence="3" id="KW-0677">Repeat</keyword>
<feature type="region of interest" description="Disordered" evidence="5">
    <location>
        <begin position="858"/>
        <end position="881"/>
    </location>
</feature>
<dbReference type="InterPro" id="IPR016071">
    <property type="entry name" value="Staphylococal_nuclease_OB-fold"/>
</dbReference>
<dbReference type="CTD" id="38045"/>
<dbReference type="GO" id="GO:0005829">
    <property type="term" value="C:cytosol"/>
    <property type="evidence" value="ECO:0007669"/>
    <property type="project" value="UniProtKB-UniRule"/>
</dbReference>
<evidence type="ECO:0000256" key="1">
    <source>
        <dbReference type="ARBA" id="ARBA00004496"/>
    </source>
</evidence>
<dbReference type="Gene3D" id="2.40.50.90">
    <property type="match status" value="5"/>
</dbReference>
<dbReference type="PANTHER" id="PTHR12302:SF2">
    <property type="entry name" value="STAPHYLOCOCCAL NUCLEASE DOMAIN-CONTAINING PROTEIN 1"/>
    <property type="match status" value="1"/>
</dbReference>
<dbReference type="FunFam" id="2.30.30.140:FF:000018">
    <property type="entry name" value="Serine/threonine-protein kinase 31"/>
    <property type="match status" value="1"/>
</dbReference>
<evidence type="ECO:0000259" key="6">
    <source>
        <dbReference type="PROSITE" id="PS50304"/>
    </source>
</evidence>
<organism evidence="8 9">
    <name type="scientific">Galendromus occidentalis</name>
    <name type="common">western predatory mite</name>
    <dbReference type="NCBI Taxonomy" id="34638"/>
    <lineage>
        <taxon>Eukaryota</taxon>
        <taxon>Metazoa</taxon>
        <taxon>Ecdysozoa</taxon>
        <taxon>Arthropoda</taxon>
        <taxon>Chelicerata</taxon>
        <taxon>Arachnida</taxon>
        <taxon>Acari</taxon>
        <taxon>Parasitiformes</taxon>
        <taxon>Mesostigmata</taxon>
        <taxon>Gamasina</taxon>
        <taxon>Phytoseioidea</taxon>
        <taxon>Phytoseiidae</taxon>
        <taxon>Typhlodrominae</taxon>
        <taxon>Galendromus</taxon>
    </lineage>
</organism>